<evidence type="ECO:0000256" key="5">
    <source>
        <dbReference type="ARBA" id="ARBA00022737"/>
    </source>
</evidence>
<comment type="similarity">
    <text evidence="1">Belongs to the transferase hexapeptide repeat family.</text>
</comment>
<protein>
    <submittedName>
        <fullName evidence="8">Acyltransferase</fullName>
    </submittedName>
</protein>
<evidence type="ECO:0000313" key="8">
    <source>
        <dbReference type="EMBL" id="NWB97828.1"/>
    </source>
</evidence>
<keyword evidence="2" id="KW-0444">Lipid biosynthesis</keyword>
<evidence type="ECO:0000256" key="6">
    <source>
        <dbReference type="ARBA" id="ARBA00023098"/>
    </source>
</evidence>
<dbReference type="InterPro" id="IPR051159">
    <property type="entry name" value="Hexapeptide_acetyltransf"/>
</dbReference>
<dbReference type="PANTHER" id="PTHR23416">
    <property type="entry name" value="SIALIC ACID SYNTHASE-RELATED"/>
    <property type="match status" value="1"/>
</dbReference>
<accession>A0A7Y7XFI4</accession>
<dbReference type="Gene3D" id="2.160.10.10">
    <property type="entry name" value="Hexapeptide repeat proteins"/>
    <property type="match status" value="1"/>
</dbReference>
<dbReference type="Pfam" id="PF14602">
    <property type="entry name" value="Hexapep_2"/>
    <property type="match status" value="1"/>
</dbReference>
<evidence type="ECO:0000256" key="1">
    <source>
        <dbReference type="ARBA" id="ARBA00007274"/>
    </source>
</evidence>
<comment type="caution">
    <text evidence="8">The sequence shown here is derived from an EMBL/GenBank/DDBJ whole genome shotgun (WGS) entry which is preliminary data.</text>
</comment>
<dbReference type="SUPFAM" id="SSF51161">
    <property type="entry name" value="Trimeric LpxA-like enzymes"/>
    <property type="match status" value="1"/>
</dbReference>
<evidence type="ECO:0000256" key="7">
    <source>
        <dbReference type="ARBA" id="ARBA00023315"/>
    </source>
</evidence>
<dbReference type="GO" id="GO:0009245">
    <property type="term" value="P:lipid A biosynthetic process"/>
    <property type="evidence" value="ECO:0007669"/>
    <property type="project" value="UniProtKB-KW"/>
</dbReference>
<dbReference type="Proteomes" id="UP000539985">
    <property type="component" value="Unassembled WGS sequence"/>
</dbReference>
<sequence>MIRHLLNILLSFLPPSRFFPFRAMLLRLAGVEIHSNAKFCGRGWVYGRGRLSIGEGTWLSPGVIFHTHCDADIRLGARCDIGHGVEFIPGSHEIGSSHRRAGTGTALPITVGAGCWLGAKSLVLGGVSIGEGAIVAAGSVVTRDVAPNTMVAGVPAVLKRQLS</sequence>
<keyword evidence="6" id="KW-0443">Lipid metabolism</keyword>
<dbReference type="GO" id="GO:0016020">
    <property type="term" value="C:membrane"/>
    <property type="evidence" value="ECO:0007669"/>
    <property type="project" value="GOC"/>
</dbReference>
<name>A0A7Y7XFI4_9PSED</name>
<evidence type="ECO:0000256" key="3">
    <source>
        <dbReference type="ARBA" id="ARBA00022556"/>
    </source>
</evidence>
<keyword evidence="4 8" id="KW-0808">Transferase</keyword>
<proteinExistence type="inferred from homology"/>
<dbReference type="PROSITE" id="PS00101">
    <property type="entry name" value="HEXAPEP_TRANSFERASES"/>
    <property type="match status" value="1"/>
</dbReference>
<dbReference type="PANTHER" id="PTHR23416:SF23">
    <property type="entry name" value="ACETYLTRANSFERASE C18B11.09C-RELATED"/>
    <property type="match status" value="1"/>
</dbReference>
<dbReference type="GO" id="GO:0008374">
    <property type="term" value="F:O-acyltransferase activity"/>
    <property type="evidence" value="ECO:0007669"/>
    <property type="project" value="TreeGrafter"/>
</dbReference>
<organism evidence="8 9">
    <name type="scientific">Pseudomonas gingeri</name>
    <dbReference type="NCBI Taxonomy" id="117681"/>
    <lineage>
        <taxon>Bacteria</taxon>
        <taxon>Pseudomonadati</taxon>
        <taxon>Pseudomonadota</taxon>
        <taxon>Gammaproteobacteria</taxon>
        <taxon>Pseudomonadales</taxon>
        <taxon>Pseudomonadaceae</taxon>
        <taxon>Pseudomonas</taxon>
    </lineage>
</organism>
<keyword evidence="7 8" id="KW-0012">Acyltransferase</keyword>
<dbReference type="InterPro" id="IPR011004">
    <property type="entry name" value="Trimer_LpxA-like_sf"/>
</dbReference>
<dbReference type="InterPro" id="IPR018357">
    <property type="entry name" value="Hexapep_transf_CS"/>
</dbReference>
<dbReference type="InterPro" id="IPR001451">
    <property type="entry name" value="Hexapep"/>
</dbReference>
<reference evidence="8 9" key="1">
    <citation type="submission" date="2020-04" db="EMBL/GenBank/DDBJ databases">
        <title>Molecular characterization of pseudomonads from Agaricus bisporus reveal novel blotch 2 pathogens in Western Europe.</title>
        <authorList>
            <person name="Taparia T."/>
            <person name="Krijger M."/>
            <person name="Haynes E."/>
            <person name="Elpinstone J.G."/>
            <person name="Noble R."/>
            <person name="Van Der Wolf J."/>
        </authorList>
    </citation>
    <scope>NUCLEOTIDE SEQUENCE [LARGE SCALE GENOMIC DNA]</scope>
    <source>
        <strain evidence="8 9">H7001</strain>
    </source>
</reference>
<dbReference type="AlphaFoldDB" id="A0A7Y7XFI4"/>
<evidence type="ECO:0000256" key="2">
    <source>
        <dbReference type="ARBA" id="ARBA00022516"/>
    </source>
</evidence>
<dbReference type="EMBL" id="JACAQB010000008">
    <property type="protein sequence ID" value="NWB97828.1"/>
    <property type="molecule type" value="Genomic_DNA"/>
</dbReference>
<keyword evidence="3" id="KW-0441">Lipid A biosynthesis</keyword>
<evidence type="ECO:0000256" key="4">
    <source>
        <dbReference type="ARBA" id="ARBA00022679"/>
    </source>
</evidence>
<gene>
    <name evidence="8" type="ORF">HX882_18180</name>
</gene>
<dbReference type="CDD" id="cd04647">
    <property type="entry name" value="LbH_MAT_like"/>
    <property type="match status" value="1"/>
</dbReference>
<keyword evidence="5" id="KW-0677">Repeat</keyword>
<evidence type="ECO:0000313" key="9">
    <source>
        <dbReference type="Proteomes" id="UP000539985"/>
    </source>
</evidence>